<dbReference type="Proteomes" id="UP000431684">
    <property type="component" value="Unassembled WGS sequence"/>
</dbReference>
<dbReference type="NCBIfam" id="TIGR02595">
    <property type="entry name" value="PEP_CTERM"/>
    <property type="match status" value="1"/>
</dbReference>
<dbReference type="Pfam" id="PF07589">
    <property type="entry name" value="PEP-CTERM"/>
    <property type="match status" value="1"/>
</dbReference>
<dbReference type="OrthoDB" id="8565395at2"/>
<sequence>MLLAAGPAWADIATYTSQSAHLGAVGATGVDTFDDLVVDEFASPLNRAAGAFSYTAAITGGTGFGASDDDVDVWLTSGSMDDTITFSGFGTGAAGAGGYFFGSDRFGFSQAIDHITISATDSTGATVTHVIDAPGPDSFAGFVSTAYLTSLSVSIGGAADGWPTIDDLHISAPVPEPAAYALMLAGLGLLGCAARRRQA</sequence>
<evidence type="ECO:0000259" key="1">
    <source>
        <dbReference type="Pfam" id="PF07589"/>
    </source>
</evidence>
<dbReference type="AlphaFoldDB" id="A0A6I3XEG3"/>
<reference evidence="2 3" key="1">
    <citation type="submission" date="2019-11" db="EMBL/GenBank/DDBJ databases">
        <title>Draft Genome Sequences of Six Type Strains of the Genus Massilia.</title>
        <authorList>
            <person name="Miess H."/>
            <person name="Frediansyah A."/>
            <person name="Goeker M."/>
            <person name="Gross H."/>
        </authorList>
    </citation>
    <scope>NUCLEOTIDE SEQUENCE [LARGE SCALE GENOMIC DNA]</scope>
    <source>
        <strain evidence="2 3">DSM 17513</strain>
    </source>
</reference>
<organism evidence="2 3">
    <name type="scientific">Pseudoduganella dura</name>
    <dbReference type="NCBI Taxonomy" id="321982"/>
    <lineage>
        <taxon>Bacteria</taxon>
        <taxon>Pseudomonadati</taxon>
        <taxon>Pseudomonadota</taxon>
        <taxon>Betaproteobacteria</taxon>
        <taxon>Burkholderiales</taxon>
        <taxon>Oxalobacteraceae</taxon>
        <taxon>Telluria group</taxon>
        <taxon>Pseudoduganella</taxon>
    </lineage>
</organism>
<dbReference type="InterPro" id="IPR013424">
    <property type="entry name" value="Ice-binding_C"/>
</dbReference>
<gene>
    <name evidence="2" type="ORF">GJV26_01365</name>
</gene>
<dbReference type="EMBL" id="WNWM01000002">
    <property type="protein sequence ID" value="MUI11148.1"/>
    <property type="molecule type" value="Genomic_DNA"/>
</dbReference>
<evidence type="ECO:0000313" key="3">
    <source>
        <dbReference type="Proteomes" id="UP000431684"/>
    </source>
</evidence>
<name>A0A6I3XEG3_9BURK</name>
<protein>
    <submittedName>
        <fullName evidence="2">PEPxxWA-CTERM sorting domain-containing protein</fullName>
    </submittedName>
</protein>
<evidence type="ECO:0000313" key="2">
    <source>
        <dbReference type="EMBL" id="MUI11148.1"/>
    </source>
</evidence>
<feature type="domain" description="Ice-binding protein C-terminal" evidence="1">
    <location>
        <begin position="173"/>
        <end position="197"/>
    </location>
</feature>
<accession>A0A6I3XEG3</accession>
<comment type="caution">
    <text evidence="2">The sequence shown here is derived from an EMBL/GenBank/DDBJ whole genome shotgun (WGS) entry which is preliminary data.</text>
</comment>
<proteinExistence type="predicted"/>
<keyword evidence="3" id="KW-1185">Reference proteome</keyword>
<dbReference type="NCBIfam" id="NF035944">
    <property type="entry name" value="PEPxxWA-CTERM"/>
    <property type="match status" value="1"/>
</dbReference>